<evidence type="ECO:0000313" key="3">
    <source>
        <dbReference type="Proteomes" id="UP001223072"/>
    </source>
</evidence>
<dbReference type="Proteomes" id="UP001223072">
    <property type="component" value="Unassembled WGS sequence"/>
</dbReference>
<proteinExistence type="predicted"/>
<feature type="domain" description="ABM" evidence="1">
    <location>
        <begin position="6"/>
        <end position="94"/>
    </location>
</feature>
<accession>A0ABU0RYZ2</accession>
<dbReference type="SUPFAM" id="SSF54909">
    <property type="entry name" value="Dimeric alpha+beta barrel"/>
    <property type="match status" value="1"/>
</dbReference>
<dbReference type="EMBL" id="JAUSZS010000008">
    <property type="protein sequence ID" value="MDQ0937209.1"/>
    <property type="molecule type" value="Genomic_DNA"/>
</dbReference>
<name>A0ABU0RYZ2_9ACTN</name>
<dbReference type="Pfam" id="PF03992">
    <property type="entry name" value="ABM"/>
    <property type="match status" value="1"/>
</dbReference>
<dbReference type="EC" id="1.14.99.57" evidence="2"/>
<keyword evidence="2" id="KW-0503">Monooxygenase</keyword>
<dbReference type="InterPro" id="IPR011008">
    <property type="entry name" value="Dimeric_a/b-barrel"/>
</dbReference>
<reference evidence="2 3" key="1">
    <citation type="submission" date="2023-07" db="EMBL/GenBank/DDBJ databases">
        <title>Comparative genomics of wheat-associated soil bacteria to identify genetic determinants of phenazine resistance.</title>
        <authorList>
            <person name="Mouncey N."/>
        </authorList>
    </citation>
    <scope>NUCLEOTIDE SEQUENCE [LARGE SCALE GENOMIC DNA]</scope>
    <source>
        <strain evidence="2 3">W2I16</strain>
    </source>
</reference>
<dbReference type="InterPro" id="IPR007138">
    <property type="entry name" value="ABM_dom"/>
</dbReference>
<keyword evidence="3" id="KW-1185">Reference proteome</keyword>
<dbReference type="GO" id="GO:0004497">
    <property type="term" value="F:monooxygenase activity"/>
    <property type="evidence" value="ECO:0007669"/>
    <property type="project" value="UniProtKB-KW"/>
</dbReference>
<sequence length="103" mass="11426">MTGEVRVMVYQAAYDEEQLAEVRTAYHLVSKRLAGVPGMLGNELLRSPADPTALAVVSRWESMAAFQTWEQGNGHRGDTAPLRPFRDTRVPAPFAVYEVDAAY</sequence>
<dbReference type="PROSITE" id="PS51725">
    <property type="entry name" value="ABM"/>
    <property type="match status" value="1"/>
</dbReference>
<dbReference type="RefSeq" id="WP_307630492.1">
    <property type="nucleotide sequence ID" value="NZ_JAUSZS010000008.1"/>
</dbReference>
<comment type="caution">
    <text evidence="2">The sequence shown here is derived from an EMBL/GenBank/DDBJ whole genome shotgun (WGS) entry which is preliminary data.</text>
</comment>
<dbReference type="Gene3D" id="3.30.70.100">
    <property type="match status" value="1"/>
</dbReference>
<gene>
    <name evidence="2" type="ORF">QFZ49_007184</name>
</gene>
<organism evidence="2 3">
    <name type="scientific">Streptomyces turgidiscabies</name>
    <dbReference type="NCBI Taxonomy" id="85558"/>
    <lineage>
        <taxon>Bacteria</taxon>
        <taxon>Bacillati</taxon>
        <taxon>Actinomycetota</taxon>
        <taxon>Actinomycetes</taxon>
        <taxon>Kitasatosporales</taxon>
        <taxon>Streptomycetaceae</taxon>
        <taxon>Streptomyces</taxon>
    </lineage>
</organism>
<evidence type="ECO:0000259" key="1">
    <source>
        <dbReference type="PROSITE" id="PS51725"/>
    </source>
</evidence>
<evidence type="ECO:0000313" key="2">
    <source>
        <dbReference type="EMBL" id="MDQ0937209.1"/>
    </source>
</evidence>
<keyword evidence="2" id="KW-0560">Oxidoreductase</keyword>
<protein>
    <submittedName>
        <fullName evidence="2">Heme-degrading monooxygenase HmoA</fullName>
        <ecNumber evidence="2">1.14.99.57</ecNumber>
    </submittedName>
</protein>